<feature type="domain" description="Tryptophan synthase beta chain-like PALP" evidence="4">
    <location>
        <begin position="42"/>
        <end position="346"/>
    </location>
</feature>
<keyword evidence="5" id="KW-0456">Lyase</keyword>
<evidence type="ECO:0000256" key="2">
    <source>
        <dbReference type="ARBA" id="ARBA00022898"/>
    </source>
</evidence>
<dbReference type="InterPro" id="IPR001926">
    <property type="entry name" value="TrpB-like_PALP"/>
</dbReference>
<dbReference type="Pfam" id="PF00291">
    <property type="entry name" value="PALP"/>
    <property type="match status" value="1"/>
</dbReference>
<dbReference type="NCBIfam" id="TIGR01747">
    <property type="entry name" value="diampropi_NH3ly"/>
    <property type="match status" value="1"/>
</dbReference>
<dbReference type="SUPFAM" id="SSF53686">
    <property type="entry name" value="Tryptophan synthase beta subunit-like PLP-dependent enzymes"/>
    <property type="match status" value="1"/>
</dbReference>
<name>A0ABT1BCP4_9ENTR</name>
<dbReference type="Gene3D" id="3.40.50.1100">
    <property type="match status" value="3"/>
</dbReference>
<dbReference type="EMBL" id="JAJJVQ010000006">
    <property type="protein sequence ID" value="MCO5783273.1"/>
    <property type="molecule type" value="Genomic_DNA"/>
</dbReference>
<accession>A0ABT1BCP4</accession>
<dbReference type="CDD" id="cd00640">
    <property type="entry name" value="Trp-synth-beta_II"/>
    <property type="match status" value="1"/>
</dbReference>
<dbReference type="NCBIfam" id="NF006058">
    <property type="entry name" value="PRK08206.1"/>
    <property type="match status" value="1"/>
</dbReference>
<dbReference type="Proteomes" id="UP001139290">
    <property type="component" value="Unassembled WGS sequence"/>
</dbReference>
<dbReference type="PANTHER" id="PTHR42937">
    <property type="match status" value="1"/>
</dbReference>
<dbReference type="InterPro" id="IPR036052">
    <property type="entry name" value="TrpB-like_PALP_sf"/>
</dbReference>
<dbReference type="RefSeq" id="WP_252838700.1">
    <property type="nucleotide sequence ID" value="NZ_JAJJVQ010000006.1"/>
</dbReference>
<evidence type="ECO:0000256" key="1">
    <source>
        <dbReference type="ARBA" id="ARBA00001933"/>
    </source>
</evidence>
<organism evidence="5 6">
    <name type="scientific">Citrobacter meridianamericanus</name>
    <dbReference type="NCBI Taxonomy" id="2894201"/>
    <lineage>
        <taxon>Bacteria</taxon>
        <taxon>Pseudomonadati</taxon>
        <taxon>Pseudomonadota</taxon>
        <taxon>Gammaproteobacteria</taxon>
        <taxon>Enterobacterales</taxon>
        <taxon>Enterobacteriaceae</taxon>
        <taxon>Citrobacter</taxon>
    </lineage>
</organism>
<evidence type="ECO:0000313" key="6">
    <source>
        <dbReference type="Proteomes" id="UP001139290"/>
    </source>
</evidence>
<comment type="caution">
    <text evidence="5">The sequence shown here is derived from an EMBL/GenBank/DDBJ whole genome shotgun (WGS) entry which is preliminary data.</text>
</comment>
<proteinExistence type="predicted"/>
<dbReference type="InterPro" id="IPR010081">
    <property type="entry name" value="DiNH2opropionate_NH3_lyase"/>
</dbReference>
<reference evidence="5" key="1">
    <citation type="submission" date="2021-11" db="EMBL/GenBank/DDBJ databases">
        <title>Citrobacter meridianamericanus sp. nov. isolated from soil.</title>
        <authorList>
            <person name="Furlan J.P.R."/>
            <person name="Stehling E.G."/>
        </authorList>
    </citation>
    <scope>NUCLEOTIDE SEQUENCE</scope>
    <source>
        <strain evidence="5">BR102</strain>
    </source>
</reference>
<evidence type="ECO:0000313" key="5">
    <source>
        <dbReference type="EMBL" id="MCO5783273.1"/>
    </source>
</evidence>
<keyword evidence="6" id="KW-1185">Reference proteome</keyword>
<protein>
    <recommendedName>
        <fullName evidence="3">Diaminopropionate ammonia-lyase</fullName>
        <ecNumber evidence="3">4.3.1.15</ecNumber>
    </recommendedName>
</protein>
<evidence type="ECO:0000256" key="3">
    <source>
        <dbReference type="NCBIfam" id="TIGR03528"/>
    </source>
</evidence>
<gene>
    <name evidence="5" type="primary">dpaL</name>
    <name evidence="5" type="ORF">LOD26_18380</name>
</gene>
<keyword evidence="2" id="KW-0663">Pyridoxal phosphate</keyword>
<evidence type="ECO:0000259" key="4">
    <source>
        <dbReference type="Pfam" id="PF00291"/>
    </source>
</evidence>
<sequence>MQENLSFFINQTPFTEHPSAPLAPFSRQELAKALNFHRSIPGYAPTPLYALPALAQRLGVKNIYLKDESQRFGLKAFKALGGSYAMACHIAELVGKDISDLPFDVMTSEEVRRDLQTVTFATTTDGNHGRGVAWMARQLKQKAVVYMPKGSSQQRLTSIRNEGATAEIVDMNYDDAVRMTAEQAQKHGWIVVQDTAWEGYEKIPQWIMQGYGTLMLEAIDQLHQVAPTHIFVQAGVGSFAGMVQGMVTAAWGENRPKVIVAEALIADCLYRSARSKEGDAIAVGGDLLTVMAGLACGEANSIGWKLLRDYANAFASCPDEVAALGMRMLGNPLAGDPQIVSGESGAVTTGLLALLMTSPELAHTREQLGLDVHSRVLLISTEGDTDPQQYLNIVWGGQYPGINNSFPDCEK</sequence>
<dbReference type="PANTHER" id="PTHR42937:SF1">
    <property type="entry name" value="DIAMINOPROPIONATE AMMONIA-LYASE"/>
    <property type="match status" value="1"/>
</dbReference>
<dbReference type="InterPro" id="IPR019871">
    <property type="entry name" value="DiNH2propionate_NH3-lyase_sub"/>
</dbReference>
<dbReference type="NCBIfam" id="TIGR03528">
    <property type="entry name" value="2_3_DAP_am_ly"/>
    <property type="match status" value="1"/>
</dbReference>
<dbReference type="GO" id="GO:0008838">
    <property type="term" value="F:diaminopropionate ammonia-lyase activity"/>
    <property type="evidence" value="ECO:0007669"/>
    <property type="project" value="UniProtKB-EC"/>
</dbReference>
<dbReference type="EC" id="4.3.1.15" evidence="3"/>
<comment type="cofactor">
    <cofactor evidence="1">
        <name>pyridoxal 5'-phosphate</name>
        <dbReference type="ChEBI" id="CHEBI:597326"/>
    </cofactor>
</comment>